<dbReference type="AlphaFoldDB" id="A0A4W5M049"/>
<evidence type="ECO:0000256" key="2">
    <source>
        <dbReference type="ARBA" id="ARBA00008910"/>
    </source>
</evidence>
<keyword evidence="5" id="KW-0687">Ribonucleoprotein</keyword>
<evidence type="ECO:0000256" key="3">
    <source>
        <dbReference type="ARBA" id="ARBA00022490"/>
    </source>
</evidence>
<evidence type="ECO:0000256" key="1">
    <source>
        <dbReference type="ARBA" id="ARBA00004496"/>
    </source>
</evidence>
<comment type="similarity">
    <text evidence="2">Belongs to the SRP19 family.</text>
</comment>
<evidence type="ECO:0000256" key="4">
    <source>
        <dbReference type="ARBA" id="ARBA00023135"/>
    </source>
</evidence>
<dbReference type="GO" id="GO:0006617">
    <property type="term" value="P:SRP-dependent cotranslational protein targeting to membrane, signal sequence recognition"/>
    <property type="evidence" value="ECO:0007669"/>
    <property type="project" value="TreeGrafter"/>
</dbReference>
<reference evidence="8" key="3">
    <citation type="submission" date="2025-09" db="UniProtKB">
        <authorList>
            <consortium name="Ensembl"/>
        </authorList>
    </citation>
    <scope>IDENTIFICATION</scope>
</reference>
<reference evidence="8" key="2">
    <citation type="submission" date="2025-08" db="UniProtKB">
        <authorList>
            <consortium name="Ensembl"/>
        </authorList>
    </citation>
    <scope>IDENTIFICATION</scope>
</reference>
<dbReference type="InterPro" id="IPR002778">
    <property type="entry name" value="Signal_recog_particle_SRP19"/>
</dbReference>
<dbReference type="Ensembl" id="ENSHHUT00000032803.1">
    <property type="protein sequence ID" value="ENSHHUP00000031498.1"/>
    <property type="gene ID" value="ENSHHUG00000020010.1"/>
</dbReference>
<dbReference type="Pfam" id="PF01922">
    <property type="entry name" value="SRP19"/>
    <property type="match status" value="1"/>
</dbReference>
<reference evidence="9" key="1">
    <citation type="submission" date="2018-06" db="EMBL/GenBank/DDBJ databases">
        <title>Genome assembly of Danube salmon.</title>
        <authorList>
            <person name="Macqueen D.J."/>
            <person name="Gundappa M.K."/>
        </authorList>
    </citation>
    <scope>NUCLEOTIDE SEQUENCE [LARGE SCALE GENOMIC DNA]</scope>
</reference>
<dbReference type="SUPFAM" id="SSF69695">
    <property type="entry name" value="SRP19"/>
    <property type="match status" value="1"/>
</dbReference>
<dbReference type="InterPro" id="IPR036521">
    <property type="entry name" value="SRP19-like_sf"/>
</dbReference>
<organism evidence="8 9">
    <name type="scientific">Hucho hucho</name>
    <name type="common">huchen</name>
    <dbReference type="NCBI Taxonomy" id="62062"/>
    <lineage>
        <taxon>Eukaryota</taxon>
        <taxon>Metazoa</taxon>
        <taxon>Chordata</taxon>
        <taxon>Craniata</taxon>
        <taxon>Vertebrata</taxon>
        <taxon>Euteleostomi</taxon>
        <taxon>Actinopterygii</taxon>
        <taxon>Neopterygii</taxon>
        <taxon>Teleostei</taxon>
        <taxon>Protacanthopterygii</taxon>
        <taxon>Salmoniformes</taxon>
        <taxon>Salmonidae</taxon>
        <taxon>Salmoninae</taxon>
        <taxon>Hucho</taxon>
    </lineage>
</organism>
<evidence type="ECO:0000313" key="9">
    <source>
        <dbReference type="Proteomes" id="UP000314982"/>
    </source>
</evidence>
<keyword evidence="4" id="KW-0733">Signal recognition particle</keyword>
<evidence type="ECO:0000256" key="5">
    <source>
        <dbReference type="ARBA" id="ARBA00023274"/>
    </source>
</evidence>
<keyword evidence="3" id="KW-0963">Cytoplasm</keyword>
<name>A0A4W5M049_9TELE</name>
<dbReference type="GO" id="GO:0008312">
    <property type="term" value="F:7S RNA binding"/>
    <property type="evidence" value="ECO:0007669"/>
    <property type="project" value="InterPro"/>
</dbReference>
<keyword evidence="9" id="KW-1185">Reference proteome</keyword>
<dbReference type="PANTHER" id="PTHR17453:SF0">
    <property type="entry name" value="SIGNAL RECOGNITION PARTICLE 19 KDA PROTEIN"/>
    <property type="match status" value="1"/>
</dbReference>
<evidence type="ECO:0000313" key="8">
    <source>
        <dbReference type="Ensembl" id="ENSHHUP00000031498.1"/>
    </source>
</evidence>
<sequence>FHLCLPHQAVENPTCAEIRDVLIVGGANVLMEVMNRDVMFRGRVRVQLKQEDGTLCSDKFASLEYVMMYCAEMISKLKTQTQKGAVTFLQMYKIKKVDHFYISIQTLYKHLWQRLQP</sequence>
<dbReference type="Gene3D" id="3.30.56.30">
    <property type="entry name" value="Signal recognition particle, SRP19-like subunit"/>
    <property type="match status" value="1"/>
</dbReference>
<protein>
    <recommendedName>
        <fullName evidence="6">Signal recognition particle 19 kDa protein</fullName>
    </recommendedName>
</protein>
<evidence type="ECO:0000256" key="7">
    <source>
        <dbReference type="ARBA" id="ARBA00045518"/>
    </source>
</evidence>
<dbReference type="GO" id="GO:0005786">
    <property type="term" value="C:signal recognition particle, endoplasmic reticulum targeting"/>
    <property type="evidence" value="ECO:0007669"/>
    <property type="project" value="UniProtKB-KW"/>
</dbReference>
<dbReference type="Proteomes" id="UP000314982">
    <property type="component" value="Unassembled WGS sequence"/>
</dbReference>
<comment type="function">
    <text evidence="7">Component of the signal recognition particle (SRP) complex, a ribonucleoprotein complex that mediates the cotranslational targeting of secretory and membrane proteins to the endoplasmic reticulum (ER). Binds directly to 7SL RNA. Mediates binding of SRP54 to the SRP complex.</text>
</comment>
<comment type="subcellular location">
    <subcellularLocation>
        <location evidence="1">Cytoplasm</location>
    </subcellularLocation>
</comment>
<dbReference type="PANTHER" id="PTHR17453">
    <property type="entry name" value="SIGNAL RECOGNITION PARTICLE 19 KD PROTEIN"/>
    <property type="match status" value="1"/>
</dbReference>
<dbReference type="STRING" id="62062.ENSHHUP00000031498"/>
<proteinExistence type="inferred from homology"/>
<accession>A0A4W5M049</accession>
<evidence type="ECO:0000256" key="6">
    <source>
        <dbReference type="ARBA" id="ARBA00033772"/>
    </source>
</evidence>
<dbReference type="GeneTree" id="ENSGT00980000199516"/>